<dbReference type="Gene3D" id="2.40.50.90">
    <property type="match status" value="1"/>
</dbReference>
<dbReference type="SUPFAM" id="SSF50199">
    <property type="entry name" value="Staphylococcal nuclease"/>
    <property type="match status" value="1"/>
</dbReference>
<evidence type="ECO:0000256" key="1">
    <source>
        <dbReference type="SAM" id="SignalP"/>
    </source>
</evidence>
<feature type="domain" description="TNase-like" evidence="2">
    <location>
        <begin position="26"/>
        <end position="150"/>
    </location>
</feature>
<comment type="caution">
    <text evidence="3">The sequence shown here is derived from an EMBL/GenBank/DDBJ whole genome shotgun (WGS) entry which is preliminary data.</text>
</comment>
<dbReference type="PANTHER" id="PTHR12302">
    <property type="entry name" value="EBNA2 BINDING PROTEIN P100"/>
    <property type="match status" value="1"/>
</dbReference>
<dbReference type="Pfam" id="PF00565">
    <property type="entry name" value="SNase"/>
    <property type="match status" value="1"/>
</dbReference>
<feature type="signal peptide" evidence="1">
    <location>
        <begin position="1"/>
        <end position="30"/>
    </location>
</feature>
<gene>
    <name evidence="3" type="ORF">ACFSE1_06070</name>
</gene>
<dbReference type="InterPro" id="IPR035437">
    <property type="entry name" value="SNase_OB-fold_sf"/>
</dbReference>
<evidence type="ECO:0000313" key="4">
    <source>
        <dbReference type="Proteomes" id="UP001597322"/>
    </source>
</evidence>
<dbReference type="PROSITE" id="PS50830">
    <property type="entry name" value="TNASE_3"/>
    <property type="match status" value="1"/>
</dbReference>
<accession>A0ABW4M0S0</accession>
<keyword evidence="1" id="KW-0732">Signal</keyword>
<dbReference type="Proteomes" id="UP001597322">
    <property type="component" value="Unassembled WGS sequence"/>
</dbReference>
<evidence type="ECO:0000259" key="2">
    <source>
        <dbReference type="PROSITE" id="PS50830"/>
    </source>
</evidence>
<dbReference type="SMART" id="SM00318">
    <property type="entry name" value="SNc"/>
    <property type="match status" value="1"/>
</dbReference>
<evidence type="ECO:0000313" key="3">
    <source>
        <dbReference type="EMBL" id="MFD1745026.1"/>
    </source>
</evidence>
<sequence length="227" mass="24976">MHLQKPLRLSAALLISVTLVQVGTVSVSQAASVRVIDGDTLDIDGKTIRLHGIDAPEAGQTCRRPNGKTWPCGKQAIEALETLVSDDNVTCDDRGADGYGRTIGVCTIGSEDINAKLVSMGLAWAFRKYSMDYAEIEDTAHRDALGVWQAETITPWDFRAEKWAFAEQETPHGCPIKGNISEGGQIYHAPWSPWYTKTKISVEKGERWFCSEAEAVAAGWRAPRWGR</sequence>
<feature type="chain" id="PRO_5045654812" evidence="1">
    <location>
        <begin position="31"/>
        <end position="227"/>
    </location>
</feature>
<proteinExistence type="predicted"/>
<dbReference type="RefSeq" id="WP_377397906.1">
    <property type="nucleotide sequence ID" value="NZ_JBHUEQ010000007.1"/>
</dbReference>
<dbReference type="PANTHER" id="PTHR12302:SF26">
    <property type="entry name" value="BLR1266 PROTEIN"/>
    <property type="match status" value="1"/>
</dbReference>
<name>A0ABW4M0S0_9HYPH</name>
<protein>
    <submittedName>
        <fullName evidence="3">Thermonuclease family protein</fullName>
    </submittedName>
</protein>
<dbReference type="EMBL" id="JBHUEQ010000007">
    <property type="protein sequence ID" value="MFD1745026.1"/>
    <property type="molecule type" value="Genomic_DNA"/>
</dbReference>
<dbReference type="InterPro" id="IPR016071">
    <property type="entry name" value="Staphylococal_nuclease_OB-fold"/>
</dbReference>
<keyword evidence="4" id="KW-1185">Reference proteome</keyword>
<reference evidence="4" key="1">
    <citation type="journal article" date="2019" name="Int. J. Syst. Evol. Microbiol.">
        <title>The Global Catalogue of Microorganisms (GCM) 10K type strain sequencing project: providing services to taxonomists for standard genome sequencing and annotation.</title>
        <authorList>
            <consortium name="The Broad Institute Genomics Platform"/>
            <consortium name="The Broad Institute Genome Sequencing Center for Infectious Disease"/>
            <person name="Wu L."/>
            <person name="Ma J."/>
        </authorList>
    </citation>
    <scope>NUCLEOTIDE SEQUENCE [LARGE SCALE GENOMIC DNA]</scope>
    <source>
        <strain evidence="4">CG52</strain>
    </source>
</reference>
<organism evidence="3 4">
    <name type="scientific">Rhizobium helianthi</name>
    <dbReference type="NCBI Taxonomy" id="1132695"/>
    <lineage>
        <taxon>Bacteria</taxon>
        <taxon>Pseudomonadati</taxon>
        <taxon>Pseudomonadota</taxon>
        <taxon>Alphaproteobacteria</taxon>
        <taxon>Hyphomicrobiales</taxon>
        <taxon>Rhizobiaceae</taxon>
        <taxon>Rhizobium/Agrobacterium group</taxon>
        <taxon>Rhizobium</taxon>
    </lineage>
</organism>